<dbReference type="VEuPathDB" id="MicrosporidiaDB:A0H76_326"/>
<dbReference type="Proteomes" id="UP000192501">
    <property type="component" value="Unassembled WGS sequence"/>
</dbReference>
<dbReference type="OrthoDB" id="1618453at2759"/>
<keyword evidence="4" id="KW-0689">Ribosomal protein</keyword>
<dbReference type="GO" id="GO:0022625">
    <property type="term" value="C:cytosolic large ribosomal subunit"/>
    <property type="evidence" value="ECO:0007669"/>
    <property type="project" value="EnsemblFungi"/>
</dbReference>
<evidence type="ECO:0000313" key="10">
    <source>
        <dbReference type="Proteomes" id="UP000192356"/>
    </source>
</evidence>
<evidence type="ECO:0000256" key="6">
    <source>
        <dbReference type="SAM" id="MobiDB-lite"/>
    </source>
</evidence>
<dbReference type="VEuPathDB" id="MicrosporidiaDB:HERIO_1435"/>
<dbReference type="HAMAP" id="MF_01337_A">
    <property type="entry name" value="Ribosomal_uL18_A"/>
    <property type="match status" value="1"/>
</dbReference>
<accession>A0A1X0QIZ2</accession>
<evidence type="ECO:0000313" key="11">
    <source>
        <dbReference type="Proteomes" id="UP000192501"/>
    </source>
</evidence>
<dbReference type="GO" id="GO:0008097">
    <property type="term" value="F:5S rRNA binding"/>
    <property type="evidence" value="ECO:0007669"/>
    <property type="project" value="EnsemblFungi"/>
</dbReference>
<keyword evidence="5" id="KW-0687">Ribonucleoprotein</keyword>
<sequence>MSNRKGTPSYQKNYQVKRRRRREGKTDYKHRSNIIRQDVNKFGAAKSRLVVRKTNSRIICMIVKSLINGDVVQAYADSTELKNYGINFGLTNKFAAYATGLLVGRRALVSQGLDKLYEPNREIGEDREIEESEERRAYKVFLDIGLSQSSKGAKVFVAMKGASDAGLMIPHSSVKFEGFENGELDSAVLRDRIFMKPNVEYMKQLKEDDVEAYKRQFGIYVKEGIEPEQIEQLYESCLNKIIESPEKIKKEKKDYSDFKKYKVLKLSNEERKARIAAKLKEAGVKI</sequence>
<evidence type="ECO:0000313" key="8">
    <source>
        <dbReference type="EMBL" id="ORD96634.1"/>
    </source>
</evidence>
<dbReference type="InterPro" id="IPR025607">
    <property type="entry name" value="Ribosomal_uL18_C_euk"/>
</dbReference>
<dbReference type="EMBL" id="LTAI01000127">
    <property type="protein sequence ID" value="ORD99713.1"/>
    <property type="molecule type" value="Genomic_DNA"/>
</dbReference>
<feature type="region of interest" description="Disordered" evidence="6">
    <location>
        <begin position="1"/>
        <end position="28"/>
    </location>
</feature>
<evidence type="ECO:0000259" key="7">
    <source>
        <dbReference type="Pfam" id="PF14204"/>
    </source>
</evidence>
<dbReference type="SUPFAM" id="SSF53137">
    <property type="entry name" value="Translational machinery components"/>
    <property type="match status" value="1"/>
</dbReference>
<keyword evidence="10" id="KW-1185">Reference proteome</keyword>
<dbReference type="Pfam" id="PF17144">
    <property type="entry name" value="Ribosomal_L5e"/>
    <property type="match status" value="1"/>
</dbReference>
<dbReference type="GO" id="GO:0006412">
    <property type="term" value="P:translation"/>
    <property type="evidence" value="ECO:0007669"/>
    <property type="project" value="InterPro"/>
</dbReference>
<evidence type="ECO:0000256" key="3">
    <source>
        <dbReference type="ARBA" id="ARBA00022490"/>
    </source>
</evidence>
<keyword evidence="3" id="KW-0963">Cytoplasm</keyword>
<comment type="caution">
    <text evidence="9">The sequence shown here is derived from an EMBL/GenBank/DDBJ whole genome shotgun (WGS) entry which is preliminary data.</text>
</comment>
<dbReference type="PANTHER" id="PTHR23410:SF12">
    <property type="entry name" value="LARGE RIBOSOMAL SUBUNIT PROTEIN UL18"/>
    <property type="match status" value="1"/>
</dbReference>
<comment type="similarity">
    <text evidence="2">Belongs to the universal ribosomal protein uL18 family.</text>
</comment>
<evidence type="ECO:0000256" key="5">
    <source>
        <dbReference type="ARBA" id="ARBA00023274"/>
    </source>
</evidence>
<dbReference type="CDD" id="cd00432">
    <property type="entry name" value="Ribosomal_L18_L5e"/>
    <property type="match status" value="1"/>
</dbReference>
<reference evidence="10 11" key="1">
    <citation type="journal article" date="2017" name="Environ. Microbiol.">
        <title>Decay of the glycolytic pathway and adaptation to intranuclear parasitism within Enterocytozoonidae microsporidia.</title>
        <authorList>
            <person name="Wiredu Boakye D."/>
            <person name="Jaroenlak P."/>
            <person name="Prachumwat A."/>
            <person name="Williams T.A."/>
            <person name="Bateman K.S."/>
            <person name="Itsathitphaisarn O."/>
            <person name="Sritunyalucksana K."/>
            <person name="Paszkiewicz K.H."/>
            <person name="Moore K.A."/>
            <person name="Stentiford G.D."/>
            <person name="Williams B.A."/>
        </authorList>
    </citation>
    <scope>NUCLEOTIDE SEQUENCE [LARGE SCALE GENOMIC DNA]</scope>
    <source>
        <strain evidence="9">Canceri</strain>
        <strain evidence="11">canceri</strain>
        <strain evidence="8 10">GB1</strain>
    </source>
</reference>
<dbReference type="InterPro" id="IPR005485">
    <property type="entry name" value="Rbsml_uL18_euk_arch"/>
</dbReference>
<evidence type="ECO:0000313" key="9">
    <source>
        <dbReference type="EMBL" id="ORD99713.1"/>
    </source>
</evidence>
<feature type="compositionally biased region" description="Polar residues" evidence="6">
    <location>
        <begin position="1"/>
        <end position="14"/>
    </location>
</feature>
<evidence type="ECO:0000256" key="4">
    <source>
        <dbReference type="ARBA" id="ARBA00022980"/>
    </source>
</evidence>
<protein>
    <submittedName>
        <fullName evidence="9">RL5B</fullName>
    </submittedName>
</protein>
<name>A0A1X0QIZ2_9MICR</name>
<evidence type="ECO:0000256" key="2">
    <source>
        <dbReference type="ARBA" id="ARBA00007116"/>
    </source>
</evidence>
<gene>
    <name evidence="9" type="primary">RL5B</name>
    <name evidence="9" type="ORF">A0H76_326</name>
    <name evidence="8" type="ORF">HERIO_1435</name>
</gene>
<dbReference type="Gene3D" id="3.30.420.100">
    <property type="match status" value="1"/>
</dbReference>
<dbReference type="AlphaFoldDB" id="A0A1X0QIZ2"/>
<dbReference type="InterPro" id="IPR057268">
    <property type="entry name" value="Ribosomal_L18"/>
</dbReference>
<evidence type="ECO:0000256" key="1">
    <source>
        <dbReference type="ARBA" id="ARBA00004496"/>
    </source>
</evidence>
<comment type="subcellular location">
    <subcellularLocation>
        <location evidence="1">Cytoplasm</location>
    </subcellularLocation>
</comment>
<dbReference type="PRINTS" id="PR00058">
    <property type="entry name" value="RIBOSOMALL5"/>
</dbReference>
<organism evidence="9 11">
    <name type="scientific">Hepatospora eriocheir</name>
    <dbReference type="NCBI Taxonomy" id="1081669"/>
    <lineage>
        <taxon>Eukaryota</taxon>
        <taxon>Fungi</taxon>
        <taxon>Fungi incertae sedis</taxon>
        <taxon>Microsporidia</taxon>
        <taxon>Hepatosporidae</taxon>
        <taxon>Hepatospora</taxon>
    </lineage>
</organism>
<dbReference type="GO" id="GO:0000027">
    <property type="term" value="P:ribosomal large subunit assembly"/>
    <property type="evidence" value="ECO:0007669"/>
    <property type="project" value="EnsemblFungi"/>
</dbReference>
<dbReference type="Pfam" id="PF14204">
    <property type="entry name" value="Ribosomal_L18_c"/>
    <property type="match status" value="1"/>
</dbReference>
<dbReference type="EMBL" id="LVKB01000071">
    <property type="protein sequence ID" value="ORD96634.1"/>
    <property type="molecule type" value="Genomic_DNA"/>
</dbReference>
<proteinExistence type="inferred from homology"/>
<dbReference type="GO" id="GO:0003735">
    <property type="term" value="F:structural constituent of ribosome"/>
    <property type="evidence" value="ECO:0007669"/>
    <property type="project" value="InterPro"/>
</dbReference>
<dbReference type="Proteomes" id="UP000192356">
    <property type="component" value="Unassembled WGS sequence"/>
</dbReference>
<dbReference type="PANTHER" id="PTHR23410">
    <property type="entry name" value="RIBOSOMAL PROTEIN L5-RELATED"/>
    <property type="match status" value="1"/>
</dbReference>
<feature type="domain" description="Large ribosomal subunit protein uL18 C-terminal eukaryotes" evidence="7">
    <location>
        <begin position="230"/>
        <end position="281"/>
    </location>
</feature>